<dbReference type="Gene3D" id="1.25.10.10">
    <property type="entry name" value="Leucine-rich Repeat Variant"/>
    <property type="match status" value="1"/>
</dbReference>
<reference evidence="4" key="1">
    <citation type="submission" date="2022-08" db="EMBL/GenBank/DDBJ databases">
        <title>Novel sulphate-reducing endosymbionts in the free-living metamonad Anaeramoeba.</title>
        <authorList>
            <person name="Jerlstrom-Hultqvist J."/>
            <person name="Cepicka I."/>
            <person name="Gallot-Lavallee L."/>
            <person name="Salas-Leiva D."/>
            <person name="Curtis B.A."/>
            <person name="Zahonova K."/>
            <person name="Pipaliya S."/>
            <person name="Dacks J."/>
            <person name="Roger A.J."/>
        </authorList>
    </citation>
    <scope>NUCLEOTIDE SEQUENCE</scope>
    <source>
        <strain evidence="4">Busselton2</strain>
    </source>
</reference>
<organism evidence="4 5">
    <name type="scientific">Anaeramoeba flamelloides</name>
    <dbReference type="NCBI Taxonomy" id="1746091"/>
    <lineage>
        <taxon>Eukaryota</taxon>
        <taxon>Metamonada</taxon>
        <taxon>Anaeramoebidae</taxon>
        <taxon>Anaeramoeba</taxon>
    </lineage>
</organism>
<dbReference type="SUPFAM" id="SSF101447">
    <property type="entry name" value="Formin homology 2 domain (FH2 domain)"/>
    <property type="match status" value="1"/>
</dbReference>
<comment type="caution">
    <text evidence="4">The sequence shown here is derived from an EMBL/GenBank/DDBJ whole genome shotgun (WGS) entry which is preliminary data.</text>
</comment>
<feature type="compositionally biased region" description="Basic and acidic residues" evidence="1">
    <location>
        <begin position="1"/>
        <end position="12"/>
    </location>
</feature>
<dbReference type="InterPro" id="IPR051425">
    <property type="entry name" value="Formin_Homology"/>
</dbReference>
<evidence type="ECO:0000313" key="5">
    <source>
        <dbReference type="Proteomes" id="UP001146793"/>
    </source>
</evidence>
<feature type="compositionally biased region" description="Basic residues" evidence="1">
    <location>
        <begin position="1188"/>
        <end position="1197"/>
    </location>
</feature>
<dbReference type="InterPro" id="IPR015425">
    <property type="entry name" value="FH2_Formin"/>
</dbReference>
<evidence type="ECO:0000313" key="4">
    <source>
        <dbReference type="EMBL" id="KAJ3452176.1"/>
    </source>
</evidence>
<feature type="domain" description="FH2" evidence="3">
    <location>
        <begin position="678"/>
        <end position="1073"/>
    </location>
</feature>
<dbReference type="Proteomes" id="UP001146793">
    <property type="component" value="Unassembled WGS sequence"/>
</dbReference>
<feature type="region of interest" description="Disordered" evidence="1">
    <location>
        <begin position="585"/>
        <end position="676"/>
    </location>
</feature>
<dbReference type="PANTHER" id="PTHR45725:SF1">
    <property type="entry name" value="DISHEVELLED ASSOCIATED ACTIVATOR OF MORPHOGENESIS, ISOFORM D"/>
    <property type="match status" value="1"/>
</dbReference>
<feature type="compositionally biased region" description="Polar residues" evidence="1">
    <location>
        <begin position="1084"/>
        <end position="1096"/>
    </location>
</feature>
<feature type="compositionally biased region" description="Low complexity" evidence="1">
    <location>
        <begin position="1206"/>
        <end position="1219"/>
    </location>
</feature>
<feature type="compositionally biased region" description="Basic residues" evidence="1">
    <location>
        <begin position="1168"/>
        <end position="1180"/>
    </location>
</feature>
<evidence type="ECO:0000259" key="2">
    <source>
        <dbReference type="PROSITE" id="PS51232"/>
    </source>
</evidence>
<dbReference type="PROSITE" id="PS51444">
    <property type="entry name" value="FH2"/>
    <property type="match status" value="1"/>
</dbReference>
<proteinExistence type="predicted"/>
<dbReference type="InterPro" id="IPR042201">
    <property type="entry name" value="FH2_Formin_sf"/>
</dbReference>
<feature type="compositionally biased region" description="Pro residues" evidence="1">
    <location>
        <begin position="635"/>
        <end position="651"/>
    </location>
</feature>
<name>A0AAV8AD20_9EUKA</name>
<evidence type="ECO:0000259" key="3">
    <source>
        <dbReference type="PROSITE" id="PS51444"/>
    </source>
</evidence>
<sequence>MSTKTKKDDKNRKTVSKKKLKKFQQETQALVNQLENNPTLQQLQNIKSALLIKSKYYQYLECFLKQRGHLAIMFVLSNRIIPLNKYKSPDYLSKLVSTINLIMKSQIGTKSILRINGSLMTLMKAFSPTHPKINLKIIQSLAYATLIRKGTQLVYEAFKYYSQVNKTEIFLPVLNIIRANRTKSRLISACFLILNKVMNLFPIQERCNLRSKPIFSELRKQRKMIHKTDYPYLKKQLKHFDYQIKEEIKFMKSNHQINGCVDFSDSSSIMSTLISQTRLVDTKRSISKVMQFLIFFLYKSKFSNLEIFDVLNDFFRVAIRISQSGKKIPFSDTVIYGIHKNLFENAVSIARKLQINSIYNQNQVLELEEKIEIMNPDILEKIRIIEKTNLRKLYKINSQRNELNHQIKYEEQMFLNEIHKLKFNVSEVFITDLIKKLTPVIDSKINKTNTTIQTKFRKKFLREMSVTYDHSMKLINNKKLNLMHQEKEIYDKIDILLKNIQELKESIYEELKNKGIDVSLILNQNKGNNISKNEIKSKNLKNNLIGEGNLEIKNNKIEVGGGNGNIPPPPNMGSVGVSKGNIPPPPNMGSVGVSKGNIPPPPNMGGNGNIPPPPNMGSKGNIPPPPNMSGGNGNIPPPPNMSGGGLPPPPNFKKGGGSLPPPPNFTNKNKINSNLNSGKKNVKAEVNLKVLHWIKVPDQKRRKTIWRGINDEKIKINKKDFFSLFSSKTNKKKPEKKDETIEKPVKKKQIIKLVDPKKSSNLELILKTFSISHQQIQNAIFSLDEKVLTETQLINIKKYLPDKNDILKLQTFEGDKNLLGPCEKFYLSLIPINRLPERIETFLFKHSFKEIITETEMVLKQYLKALTIIENNKNFEKFLEFVLKFGNYLNGGTNKGGISGFKLRSLLKLKDLRSQADQKITLLHYIVMYLDKKNKKVLSFCKQFEICFTLNKSPLESIKANVNQIQRGVNQIKKELQFHNSPLNKFDRYYQDMKPFFEETQAKSLKINNMLQKFEDNFIICIKNFGENENTTAENFFDLISKIITNINTAIVDNEKRIQESIKKENKKKKIPIIKSKKPKFRPISNSSQNKNTSNFIKLKKVTSGSKKKYIKDSKNNKIFDFKSNLKKTKHGNQIYNSDDKDKKGGENKNKNKDKDKDKDKNENKNKNVNKNKNINKNKNKNKDIPKKPKLPSKKSKPNFIKMGNVKKVVSNKKNTNTKLPLPVSAKPSSFRKRRK</sequence>
<feature type="region of interest" description="Disordered" evidence="1">
    <location>
        <begin position="1131"/>
        <end position="1236"/>
    </location>
</feature>
<dbReference type="AlphaFoldDB" id="A0AAV8AD20"/>
<gene>
    <name evidence="4" type="ORF">M0812_03940</name>
</gene>
<dbReference type="InterPro" id="IPR014768">
    <property type="entry name" value="GBD/FH3_dom"/>
</dbReference>
<feature type="compositionally biased region" description="Polar residues" evidence="1">
    <location>
        <begin position="665"/>
        <end position="676"/>
    </location>
</feature>
<accession>A0AAV8AD20</accession>
<dbReference type="SUPFAM" id="SSF48371">
    <property type="entry name" value="ARM repeat"/>
    <property type="match status" value="1"/>
</dbReference>
<protein>
    <submittedName>
        <fullName evidence="4">Protein diaphanous</fullName>
    </submittedName>
</protein>
<dbReference type="SMART" id="SM00498">
    <property type="entry name" value="FH2"/>
    <property type="match status" value="1"/>
</dbReference>
<feature type="compositionally biased region" description="Basic and acidic residues" evidence="1">
    <location>
        <begin position="1138"/>
        <end position="1166"/>
    </location>
</feature>
<feature type="region of interest" description="Disordered" evidence="1">
    <location>
        <begin position="1076"/>
        <end position="1099"/>
    </location>
</feature>
<dbReference type="InterPro" id="IPR016024">
    <property type="entry name" value="ARM-type_fold"/>
</dbReference>
<dbReference type="Gene3D" id="1.20.58.2220">
    <property type="entry name" value="Formin, FH2 domain"/>
    <property type="match status" value="1"/>
</dbReference>
<dbReference type="PROSITE" id="PS51232">
    <property type="entry name" value="GBD_FH3"/>
    <property type="match status" value="1"/>
</dbReference>
<feature type="region of interest" description="Disordered" evidence="1">
    <location>
        <begin position="1"/>
        <end position="20"/>
    </location>
</feature>
<feature type="domain" description="GBD/FH3" evidence="2">
    <location>
        <begin position="1"/>
        <end position="329"/>
    </location>
</feature>
<dbReference type="InterPro" id="IPR011989">
    <property type="entry name" value="ARM-like"/>
</dbReference>
<dbReference type="Pfam" id="PF02181">
    <property type="entry name" value="FH2"/>
    <property type="match status" value="1"/>
</dbReference>
<dbReference type="PANTHER" id="PTHR45725">
    <property type="entry name" value="FORMIN HOMOLOGY 2 FAMILY MEMBER"/>
    <property type="match status" value="1"/>
</dbReference>
<evidence type="ECO:0000256" key="1">
    <source>
        <dbReference type="SAM" id="MobiDB-lite"/>
    </source>
</evidence>
<dbReference type="EMBL" id="JANTQA010000008">
    <property type="protein sequence ID" value="KAJ3452176.1"/>
    <property type="molecule type" value="Genomic_DNA"/>
</dbReference>